<gene>
    <name evidence="2" type="ordered locus">CNJ03050</name>
</gene>
<dbReference type="RefSeq" id="XP_567441.1">
    <property type="nucleotide sequence ID" value="XM_567441.2"/>
</dbReference>
<dbReference type="HOGENOM" id="CLU_2145748_0_0_1"/>
<reference evidence="2 3" key="1">
    <citation type="journal article" date="2005" name="Science">
        <title>The genome of the basidiomycetous yeast and human pathogen Cryptococcus neoformans.</title>
        <authorList>
            <person name="Loftus B.J."/>
            <person name="Fung E."/>
            <person name="Roncaglia P."/>
            <person name="Rowley D."/>
            <person name="Amedeo P."/>
            <person name="Bruno D."/>
            <person name="Vamathevan J."/>
            <person name="Miranda M."/>
            <person name="Anderson I.J."/>
            <person name="Fraser J.A."/>
            <person name="Allen J.E."/>
            <person name="Bosdet I.E."/>
            <person name="Brent M.R."/>
            <person name="Chiu R."/>
            <person name="Doering T.L."/>
            <person name="Donlin M.J."/>
            <person name="D'Souza C.A."/>
            <person name="Fox D.S."/>
            <person name="Grinberg V."/>
            <person name="Fu J."/>
            <person name="Fukushima M."/>
            <person name="Haas B.J."/>
            <person name="Huang J.C."/>
            <person name="Janbon G."/>
            <person name="Jones S.J."/>
            <person name="Koo H.L."/>
            <person name="Krzywinski M.I."/>
            <person name="Kwon-Chung J.K."/>
            <person name="Lengeler K.B."/>
            <person name="Maiti R."/>
            <person name="Marra M.A."/>
            <person name="Marra R.E."/>
            <person name="Mathewson C.A."/>
            <person name="Mitchell T.G."/>
            <person name="Pertea M."/>
            <person name="Riggs F.R."/>
            <person name="Salzberg S.L."/>
            <person name="Schein J.E."/>
            <person name="Shvartsbeyn A."/>
            <person name="Shin H."/>
            <person name="Shumway M."/>
            <person name="Specht C.A."/>
            <person name="Suh B.B."/>
            <person name="Tenney A."/>
            <person name="Utterback T.R."/>
            <person name="Wickes B.L."/>
            <person name="Wortman J.R."/>
            <person name="Wye N.H."/>
            <person name="Kronstad J.W."/>
            <person name="Lodge J.K."/>
            <person name="Heitman J."/>
            <person name="Davis R.W."/>
            <person name="Fraser C.M."/>
            <person name="Hyman R.W."/>
        </authorList>
    </citation>
    <scope>NUCLEOTIDE SEQUENCE [LARGE SCALE GENOMIC DNA]</scope>
    <source>
        <strain evidence="3">JEC21 / ATCC MYA-565</strain>
    </source>
</reference>
<feature type="region of interest" description="Disordered" evidence="1">
    <location>
        <begin position="80"/>
        <end position="112"/>
    </location>
</feature>
<evidence type="ECO:0000313" key="3">
    <source>
        <dbReference type="Proteomes" id="UP000002149"/>
    </source>
</evidence>
<accession>Q55LD7</accession>
<name>Q5KA51_CRYD1</name>
<protein>
    <submittedName>
        <fullName evidence="2">Uncharacterized protein</fullName>
    </submittedName>
</protein>
<dbReference type="KEGG" id="cne:CNJ03050"/>
<dbReference type="VEuPathDB" id="FungiDB:CNJ03050"/>
<keyword evidence="3" id="KW-1185">Reference proteome</keyword>
<dbReference type="InParanoid" id="Q5KA51"/>
<sequence>MNLNELIDWATALDNRLRARSADRSNFKPDPSKVHQPKARSLPHSLPRASPLQPCHTVSPVIFLHSYKFQLFSFSPSYPPGPAARGKPRGRGVGSISVGREGYRGSRRGFGF</sequence>
<dbReference type="EMBL" id="AE017350">
    <property type="protein sequence ID" value="AAW45924.1"/>
    <property type="molecule type" value="Genomic_DNA"/>
</dbReference>
<dbReference type="GeneID" id="3254142"/>
<evidence type="ECO:0000313" key="2">
    <source>
        <dbReference type="EMBL" id="AAW45924.1"/>
    </source>
</evidence>
<accession>Q5KA51</accession>
<dbReference type="Proteomes" id="UP000002149">
    <property type="component" value="Chromosome 10"/>
</dbReference>
<feature type="compositionally biased region" description="Basic and acidic residues" evidence="1">
    <location>
        <begin position="20"/>
        <end position="33"/>
    </location>
</feature>
<dbReference type="PaxDb" id="214684-Q5KA51"/>
<organism evidence="2 3">
    <name type="scientific">Cryptococcus deneoformans (strain JEC21 / ATCC MYA-565)</name>
    <name type="common">Cryptococcus neoformans var. neoformans serotype D</name>
    <dbReference type="NCBI Taxonomy" id="214684"/>
    <lineage>
        <taxon>Eukaryota</taxon>
        <taxon>Fungi</taxon>
        <taxon>Dikarya</taxon>
        <taxon>Basidiomycota</taxon>
        <taxon>Agaricomycotina</taxon>
        <taxon>Tremellomycetes</taxon>
        <taxon>Tremellales</taxon>
        <taxon>Cryptococcaceae</taxon>
        <taxon>Cryptococcus</taxon>
        <taxon>Cryptococcus neoformans species complex</taxon>
    </lineage>
</organism>
<feature type="region of interest" description="Disordered" evidence="1">
    <location>
        <begin position="20"/>
        <end position="51"/>
    </location>
</feature>
<evidence type="ECO:0000256" key="1">
    <source>
        <dbReference type="SAM" id="MobiDB-lite"/>
    </source>
</evidence>
<dbReference type="AlphaFoldDB" id="Q5KA51"/>
<proteinExistence type="predicted"/>